<keyword evidence="1" id="KW-0433">Leucine-rich repeat</keyword>
<keyword evidence="3" id="KW-0472">Membrane</keyword>
<dbReference type="Proteomes" id="UP001139150">
    <property type="component" value="Unassembled WGS sequence"/>
</dbReference>
<dbReference type="InterPro" id="IPR025875">
    <property type="entry name" value="Leu-rich_rpt_4"/>
</dbReference>
<feature type="transmembrane region" description="Helical" evidence="3">
    <location>
        <begin position="9"/>
        <end position="27"/>
    </location>
</feature>
<gene>
    <name evidence="5" type="ORF">MF646_06525</name>
</gene>
<reference evidence="5" key="1">
    <citation type="submission" date="2022-02" db="EMBL/GenBank/DDBJ databases">
        <title>Halalkalibacter sp. nov. isolated from Lonar Lake, India.</title>
        <authorList>
            <person name="Joshi A."/>
            <person name="Thite S."/>
            <person name="Lodha T."/>
        </authorList>
    </citation>
    <scope>NUCLEOTIDE SEQUENCE</scope>
    <source>
        <strain evidence="5">MEB205</strain>
    </source>
</reference>
<dbReference type="PANTHER" id="PTHR46652">
    <property type="entry name" value="LEUCINE-RICH REPEAT AND IQ DOMAIN-CONTAINING PROTEIN 1-RELATED"/>
    <property type="match status" value="1"/>
</dbReference>
<dbReference type="Gene3D" id="2.60.120.260">
    <property type="entry name" value="Galactose-binding domain-like"/>
    <property type="match status" value="1"/>
</dbReference>
<keyword evidence="5" id="KW-0808">Transferase</keyword>
<dbReference type="InterPro" id="IPR001611">
    <property type="entry name" value="Leu-rich_rpt"/>
</dbReference>
<protein>
    <submittedName>
        <fullName evidence="5">CotH kinase family protein</fullName>
    </submittedName>
</protein>
<proteinExistence type="predicted"/>
<comment type="caution">
    <text evidence="5">The sequence shown here is derived from an EMBL/GenBank/DDBJ whole genome shotgun (WGS) entry which is preliminary data.</text>
</comment>
<feature type="domain" description="GH29D-like beta-sandwich" evidence="4">
    <location>
        <begin position="235"/>
        <end position="299"/>
    </location>
</feature>
<dbReference type="AlphaFoldDB" id="A0A9X2CRR2"/>
<sequence length="1004" mass="113782">MKKQLFKNLLWLIPIIALIWGIGFQIADDQKLVFEDPAFEEAIRTELQLEEGAIRKDMLNRVENLSLANSGITSIEGIQAFESLVSLDISGNKISDLQPLQRMIRLESLDVRDNNITTLEPLAQLRALTSLSVRGNKVESLEPIGDLTNLLSLNIRENKIDDLTPLSKLTELNDLNARYNDITSVEVLTTLPTLRERLYLEGNPITDWILLSEAYDSIKDKDFARPEHHLVFSETGGLFDSEITVSISTEGDSEGVIRYTTDGSAPDETSTAYSNPIEIAKNTVIRAKFFAEGIEESDEVTHTFLIGVDTTLPIVSISTDPANLFDREIGIYVPGIYYNPDAPNPHHTGNFAQSGAEWERPINLEFFEKDGERVLSQGAGIRMHGGASRTVDRKSFRLYARSDYGENRFRYPFFEDDTRSEYNRLLLRNSGNDWNNTLFRDAMLQELIKDFDLETQLYRPTTLYVNGEYWGIYNLRERYDSHYYEIKHGVDPQDLDFLERDATVIEGTNDDYVALLAYMRENDLSQPDVYDQVANQIDVNNFIDYQIAQIFVRNTDWPGNNNRYWRERPDGKWRWSVYDLDFAFDLPGAIGTVAHHTLAFATEPGGTSWPNPDYSTFLLRTLLENDSFRETFISRFAHYLNTNFESDLVIQTIDNMAAVIAPEMPSHIDRWGAPVDIEKWNEEVDTMRRFAKERPDFVQAHLLSYFDLRGIGEMTIATVDPDLKWKIAGRDASDLPAGWSGTYFTDTPIDVSFPELEQIQIDSSDETVVEIGENGTLLLQEKGFSTITFSTANEVVLELTIDVSHIKQNNETVELGSTVELIDTNVVRWETSDADVASIDENNVLQINDFGSVVVTGHTREGNVIHILNVSTNNVAGTADFYNANSPIFHYSGTWQQSRIAEHRNQLAIFSNEKASEVSFTFEGTGFIWYGYSASTQGLADVYVNDELIAEVDTYQPNAVFQNELFELTGLEHGEHTVTIVVKGESRSEATNERIHIDGIQVVK</sequence>
<keyword evidence="5" id="KW-0418">Kinase</keyword>
<dbReference type="PROSITE" id="PS51450">
    <property type="entry name" value="LRR"/>
    <property type="match status" value="4"/>
</dbReference>
<evidence type="ECO:0000256" key="3">
    <source>
        <dbReference type="SAM" id="Phobius"/>
    </source>
</evidence>
<evidence type="ECO:0000256" key="2">
    <source>
        <dbReference type="ARBA" id="ARBA00022737"/>
    </source>
</evidence>
<keyword evidence="3" id="KW-0812">Transmembrane</keyword>
<dbReference type="EMBL" id="JAKRYL010000005">
    <property type="protein sequence ID" value="MCL7746775.1"/>
    <property type="molecule type" value="Genomic_DNA"/>
</dbReference>
<dbReference type="GO" id="GO:0016301">
    <property type="term" value="F:kinase activity"/>
    <property type="evidence" value="ECO:0007669"/>
    <property type="project" value="UniProtKB-KW"/>
</dbReference>
<evidence type="ECO:0000313" key="6">
    <source>
        <dbReference type="Proteomes" id="UP001139150"/>
    </source>
</evidence>
<evidence type="ECO:0000256" key="1">
    <source>
        <dbReference type="ARBA" id="ARBA00022614"/>
    </source>
</evidence>
<dbReference type="SMART" id="SM00365">
    <property type="entry name" value="LRR_SD22"/>
    <property type="match status" value="6"/>
</dbReference>
<accession>A0A9X2CRR2</accession>
<keyword evidence="2" id="KW-0677">Repeat</keyword>
<dbReference type="Gene3D" id="3.80.10.10">
    <property type="entry name" value="Ribonuclease Inhibitor"/>
    <property type="match status" value="1"/>
</dbReference>
<dbReference type="SUPFAM" id="SSF52058">
    <property type="entry name" value="L domain-like"/>
    <property type="match status" value="1"/>
</dbReference>
<evidence type="ECO:0000313" key="5">
    <source>
        <dbReference type="EMBL" id="MCL7746775.1"/>
    </source>
</evidence>
<dbReference type="Pfam" id="PF08757">
    <property type="entry name" value="CotH"/>
    <property type="match status" value="1"/>
</dbReference>
<dbReference type="PANTHER" id="PTHR46652:SF3">
    <property type="entry name" value="LEUCINE-RICH REPEAT-CONTAINING PROTEIN 9"/>
    <property type="match status" value="1"/>
</dbReference>
<dbReference type="InterPro" id="IPR014867">
    <property type="entry name" value="Spore_coat_CotH_CotH2/3/7"/>
</dbReference>
<organism evidence="5 6">
    <name type="scientific">Halalkalibacter alkaliphilus</name>
    <dbReference type="NCBI Taxonomy" id="2917993"/>
    <lineage>
        <taxon>Bacteria</taxon>
        <taxon>Bacillati</taxon>
        <taxon>Bacillota</taxon>
        <taxon>Bacilli</taxon>
        <taxon>Bacillales</taxon>
        <taxon>Bacillaceae</taxon>
        <taxon>Halalkalibacter</taxon>
    </lineage>
</organism>
<name>A0A9X2CRR2_9BACI</name>
<keyword evidence="6" id="KW-1185">Reference proteome</keyword>
<keyword evidence="3" id="KW-1133">Transmembrane helix</keyword>
<dbReference type="Pfam" id="PF12799">
    <property type="entry name" value="LRR_4"/>
    <property type="match status" value="2"/>
</dbReference>
<dbReference type="Pfam" id="PF13290">
    <property type="entry name" value="CHB_HEX_C_1"/>
    <property type="match status" value="1"/>
</dbReference>
<dbReference type="InterPro" id="IPR059177">
    <property type="entry name" value="GH29D-like_dom"/>
</dbReference>
<evidence type="ECO:0000259" key="4">
    <source>
        <dbReference type="Pfam" id="PF13290"/>
    </source>
</evidence>
<dbReference type="InterPro" id="IPR050836">
    <property type="entry name" value="SDS22/Internalin_LRR"/>
</dbReference>
<dbReference type="RefSeq" id="WP_250095688.1">
    <property type="nucleotide sequence ID" value="NZ_JAKRYL010000005.1"/>
</dbReference>
<dbReference type="InterPro" id="IPR032675">
    <property type="entry name" value="LRR_dom_sf"/>
</dbReference>